<reference evidence="2" key="1">
    <citation type="journal article" date="2024" name="Proc. Natl. Acad. Sci. U.S.A.">
        <title>Extraordinary preservation of gene collinearity over three hundred million years revealed in homosporous lycophytes.</title>
        <authorList>
            <person name="Li C."/>
            <person name="Wickell D."/>
            <person name="Kuo L.Y."/>
            <person name="Chen X."/>
            <person name="Nie B."/>
            <person name="Liao X."/>
            <person name="Peng D."/>
            <person name="Ji J."/>
            <person name="Jenkins J."/>
            <person name="Williams M."/>
            <person name="Shu S."/>
            <person name="Plott C."/>
            <person name="Barry K."/>
            <person name="Rajasekar S."/>
            <person name="Grimwood J."/>
            <person name="Han X."/>
            <person name="Sun S."/>
            <person name="Hou Z."/>
            <person name="He W."/>
            <person name="Dai G."/>
            <person name="Sun C."/>
            <person name="Schmutz J."/>
            <person name="Leebens-Mack J.H."/>
            <person name="Li F.W."/>
            <person name="Wang L."/>
        </authorList>
    </citation>
    <scope>NUCLEOTIDE SEQUENCE [LARGE SCALE GENOMIC DNA]</scope>
    <source>
        <strain evidence="2">cv. PW_Plant_1</strain>
    </source>
</reference>
<dbReference type="EMBL" id="CM055098">
    <property type="protein sequence ID" value="KAJ7550977.1"/>
    <property type="molecule type" value="Genomic_DNA"/>
</dbReference>
<comment type="caution">
    <text evidence="1">The sequence shown here is derived from an EMBL/GenBank/DDBJ whole genome shotgun (WGS) entry which is preliminary data.</text>
</comment>
<evidence type="ECO:0000313" key="2">
    <source>
        <dbReference type="Proteomes" id="UP001162992"/>
    </source>
</evidence>
<gene>
    <name evidence="1" type="ORF">O6H91_07G127600</name>
</gene>
<keyword evidence="2" id="KW-1185">Reference proteome</keyword>
<protein>
    <submittedName>
        <fullName evidence="1">Uncharacterized protein</fullName>
    </submittedName>
</protein>
<name>A0ACC2D9P4_DIPCM</name>
<sequence>MGVGILLTVCIVGVVFGIGVQCFAQSVTFDQSYVITGGTNDHVKILDGGLTVQLVLDQASASGFESKNKYLFGHISMNIKLVPDDSAGTVTAFYMSSDSPNHDELDFEFLGNSSGQPYILQTNVFANGIGDREQRIYLWFDPTANFYNYSILWNPEQVIFQVDDIPVRVFKNNAALGLAYPSSQAMRIYSSLWNGDSWATRGGLQKLNWTHAPFIATYEDFSVDACQWSDGSVCATSNGWWNQLNFHALDSKSQSQLEWVQQNYMVYDYCTDTKRFSTTPPECSQKN</sequence>
<evidence type="ECO:0000313" key="1">
    <source>
        <dbReference type="EMBL" id="KAJ7550977.1"/>
    </source>
</evidence>
<accession>A0ACC2D9P4</accession>
<organism evidence="1 2">
    <name type="scientific">Diphasiastrum complanatum</name>
    <name type="common">Issler's clubmoss</name>
    <name type="synonym">Lycopodium complanatum</name>
    <dbReference type="NCBI Taxonomy" id="34168"/>
    <lineage>
        <taxon>Eukaryota</taxon>
        <taxon>Viridiplantae</taxon>
        <taxon>Streptophyta</taxon>
        <taxon>Embryophyta</taxon>
        <taxon>Tracheophyta</taxon>
        <taxon>Lycopodiopsida</taxon>
        <taxon>Lycopodiales</taxon>
        <taxon>Lycopodiaceae</taxon>
        <taxon>Lycopodioideae</taxon>
        <taxon>Diphasiastrum</taxon>
    </lineage>
</organism>
<proteinExistence type="predicted"/>
<dbReference type="Proteomes" id="UP001162992">
    <property type="component" value="Chromosome 7"/>
</dbReference>